<dbReference type="EMBL" id="KZ992577">
    <property type="protein sequence ID" value="RKP08697.1"/>
    <property type="molecule type" value="Genomic_DNA"/>
</dbReference>
<feature type="compositionally biased region" description="Polar residues" evidence="1">
    <location>
        <begin position="202"/>
        <end position="213"/>
    </location>
</feature>
<feature type="chain" id="PRO_5020726073" evidence="2">
    <location>
        <begin position="28"/>
        <end position="411"/>
    </location>
</feature>
<feature type="region of interest" description="Disordered" evidence="1">
    <location>
        <begin position="150"/>
        <end position="213"/>
    </location>
</feature>
<organism evidence="3 4">
    <name type="scientific">Thamnocephalis sphaerospora</name>
    <dbReference type="NCBI Taxonomy" id="78915"/>
    <lineage>
        <taxon>Eukaryota</taxon>
        <taxon>Fungi</taxon>
        <taxon>Fungi incertae sedis</taxon>
        <taxon>Zoopagomycota</taxon>
        <taxon>Zoopagomycotina</taxon>
        <taxon>Zoopagomycetes</taxon>
        <taxon>Zoopagales</taxon>
        <taxon>Sigmoideomycetaceae</taxon>
        <taxon>Thamnocephalis</taxon>
    </lineage>
</organism>
<feature type="signal peptide" evidence="2">
    <location>
        <begin position="1"/>
        <end position="27"/>
    </location>
</feature>
<sequence length="411" mass="42830">MKHTSTQITFTLLAIAAITVDTTSVSAVPIRLNVPLTTWYVNVEGERYNDEVNGRGASALWAIANENNIGINGQTGIHIPPDSNEISWNAGMEANGLFKSGWKGSASGHAALNDGKFSQFINGDSRLAVFGGTSVRTSASASSYIGHVDGSTSVSGDGRLDSRFTIPRNVKENGGESNDGSAKQKQHTGGRRNFELGGGVSTSGDATIDSGSVKLTGNSNVNGIFQTAKQRTVLDATLGGSSKERTVPNGLEAENKLQGKIFTDLNGSEKTVEGKIHSEATVNASGGTVIAKGLANADGTVKSDDGTNIRATAQSTLNGNAKIEQGRLMAGSSTRNTALVFSKSKDGSTEPTDDGAPTFISGISTDVMLNGMKFGTLGTLDVEYRNGKASLDISKSFAFPKTVEKNIGNRI</sequence>
<name>A0A4P9XRH5_9FUNG</name>
<accession>A0A4P9XRH5</accession>
<evidence type="ECO:0000256" key="1">
    <source>
        <dbReference type="SAM" id="MobiDB-lite"/>
    </source>
</evidence>
<protein>
    <submittedName>
        <fullName evidence="3">Uncharacterized protein</fullName>
    </submittedName>
</protein>
<keyword evidence="4" id="KW-1185">Reference proteome</keyword>
<proteinExistence type="predicted"/>
<evidence type="ECO:0000313" key="4">
    <source>
        <dbReference type="Proteomes" id="UP000271241"/>
    </source>
</evidence>
<reference evidence="4" key="1">
    <citation type="journal article" date="2018" name="Nat. Microbiol.">
        <title>Leveraging single-cell genomics to expand the fungal tree of life.</title>
        <authorList>
            <person name="Ahrendt S.R."/>
            <person name="Quandt C.A."/>
            <person name="Ciobanu D."/>
            <person name="Clum A."/>
            <person name="Salamov A."/>
            <person name="Andreopoulos B."/>
            <person name="Cheng J.F."/>
            <person name="Woyke T."/>
            <person name="Pelin A."/>
            <person name="Henrissat B."/>
            <person name="Reynolds N.K."/>
            <person name="Benny G.L."/>
            <person name="Smith M.E."/>
            <person name="James T.Y."/>
            <person name="Grigoriev I.V."/>
        </authorList>
    </citation>
    <scope>NUCLEOTIDE SEQUENCE [LARGE SCALE GENOMIC DNA]</scope>
    <source>
        <strain evidence="4">RSA 1356</strain>
    </source>
</reference>
<evidence type="ECO:0000256" key="2">
    <source>
        <dbReference type="SAM" id="SignalP"/>
    </source>
</evidence>
<dbReference type="AlphaFoldDB" id="A0A4P9XRH5"/>
<gene>
    <name evidence="3" type="ORF">THASP1DRAFT_23361</name>
</gene>
<keyword evidence="2" id="KW-0732">Signal</keyword>
<evidence type="ECO:0000313" key="3">
    <source>
        <dbReference type="EMBL" id="RKP08697.1"/>
    </source>
</evidence>
<dbReference type="Proteomes" id="UP000271241">
    <property type="component" value="Unassembled WGS sequence"/>
</dbReference>